<gene>
    <name evidence="1" type="primary">PHI92_gene_2</name>
    <name evidence="1" type="ORF">LLCLJKAH_00283</name>
</gene>
<dbReference type="RefSeq" id="YP_010644766.1">
    <property type="nucleotide sequence ID" value="NC_070650.1"/>
</dbReference>
<accession>A0A7R8MJQ3</accession>
<reference evidence="1 2" key="1">
    <citation type="submission" date="2020-09" db="EMBL/GenBank/DDBJ databases">
        <authorList>
            <person name="Jameson E."/>
        </authorList>
    </citation>
    <scope>NUCLEOTIDE SEQUENCE [LARGE SCALE GENOMIC DNA]</scope>
</reference>
<proteinExistence type="predicted"/>
<dbReference type="EMBL" id="LR881104">
    <property type="protein sequence ID" value="CAD5236272.1"/>
    <property type="molecule type" value="Genomic_DNA"/>
</dbReference>
<name>A0A7R8MJQ3_9CAUD</name>
<evidence type="ECO:0000313" key="2">
    <source>
        <dbReference type="Proteomes" id="UP000596247"/>
    </source>
</evidence>
<organism evidence="1 2">
    <name type="scientific">Klebsiella phage vB_KvM-Eowyn</name>
    <dbReference type="NCBI Taxonomy" id="2762819"/>
    <lineage>
        <taxon>Viruses</taxon>
        <taxon>Duplodnaviria</taxon>
        <taxon>Heunggongvirae</taxon>
        <taxon>Uroviricota</taxon>
        <taxon>Caudoviricetes</taxon>
        <taxon>Chimalliviridae</taxon>
        <taxon>Eowynvirus</taxon>
        <taxon>Eowynvirus eowyn</taxon>
    </lineage>
</organism>
<dbReference type="KEGG" id="vg:77920233"/>
<sequence>MNEITSLKEYFCGGEYLQNILFYRKWCHHGTGFEQFISEHVYPKVPYGELNYDSIIDSPEFIDRLTKWIPNRFQFVCTMLLQDLNKCKVTESTWEINRVIRCPSTGIETLFSKPKYYGKYWSAGIVPSPWGIGESVVNDATIWITAIAHAKDINWLETVRSRMDFDNGDDEHEIQLFEGTILPDFTYAVIAR</sequence>
<evidence type="ECO:0000313" key="1">
    <source>
        <dbReference type="EMBL" id="CAD5236272.1"/>
    </source>
</evidence>
<protein>
    <submittedName>
        <fullName evidence="1">Phi92_gp246</fullName>
    </submittedName>
</protein>
<keyword evidence="2" id="KW-1185">Reference proteome</keyword>
<dbReference type="Proteomes" id="UP000596247">
    <property type="component" value="Chromosome"/>
</dbReference>
<dbReference type="GeneID" id="77920233"/>